<dbReference type="Gene3D" id="3.30.70.330">
    <property type="match status" value="1"/>
</dbReference>
<evidence type="ECO:0000256" key="2">
    <source>
        <dbReference type="ARBA" id="ARBA00022768"/>
    </source>
</evidence>
<dbReference type="InterPro" id="IPR049720">
    <property type="entry name" value="EF1B_bsu/dsu"/>
</dbReference>
<dbReference type="InterPro" id="IPR036219">
    <property type="entry name" value="eEF-1beta-like_sf"/>
</dbReference>
<comment type="caution">
    <text evidence="5">The sequence shown here is derived from an EMBL/GenBank/DDBJ whole genome shotgun (WGS) entry which is preliminary data.</text>
</comment>
<evidence type="ECO:0000313" key="6">
    <source>
        <dbReference type="Proteomes" id="UP001642260"/>
    </source>
</evidence>
<dbReference type="GO" id="GO:0003746">
    <property type="term" value="F:translation elongation factor activity"/>
    <property type="evidence" value="ECO:0007669"/>
    <property type="project" value="UniProtKB-KW"/>
</dbReference>
<evidence type="ECO:0000313" key="5">
    <source>
        <dbReference type="EMBL" id="CAH8383057.1"/>
    </source>
</evidence>
<organism evidence="5 6">
    <name type="scientific">Eruca vesicaria subsp. sativa</name>
    <name type="common">Garden rocket</name>
    <name type="synonym">Eruca sativa</name>
    <dbReference type="NCBI Taxonomy" id="29727"/>
    <lineage>
        <taxon>Eukaryota</taxon>
        <taxon>Viridiplantae</taxon>
        <taxon>Streptophyta</taxon>
        <taxon>Embryophyta</taxon>
        <taxon>Tracheophyta</taxon>
        <taxon>Spermatophyta</taxon>
        <taxon>Magnoliopsida</taxon>
        <taxon>eudicotyledons</taxon>
        <taxon>Gunneridae</taxon>
        <taxon>Pentapetalae</taxon>
        <taxon>rosids</taxon>
        <taxon>malvids</taxon>
        <taxon>Brassicales</taxon>
        <taxon>Brassicaceae</taxon>
        <taxon>Brassiceae</taxon>
        <taxon>Eruca</taxon>
    </lineage>
</organism>
<dbReference type="PANTHER" id="PTHR11595">
    <property type="entry name" value="EF-HAND AND COILED-COIL DOMAIN-CONTAINING FAMILY MEMBER"/>
    <property type="match status" value="1"/>
</dbReference>
<evidence type="ECO:0000256" key="3">
    <source>
        <dbReference type="ARBA" id="ARBA00022917"/>
    </source>
</evidence>
<dbReference type="Gene3D" id="3.30.70.60">
    <property type="match status" value="1"/>
</dbReference>
<sequence>MDDVKVFATVVEKPNDAFPNASKCCFFFVDCEHAPPADDDNDMDLFGDETEEERNLQRRGRLLRRTPRSPKSVSLFVLRVICDHKSGKSKGCSFVLFDSKEAVATALASMNYQSSVLMEVKPWNDETEMKKLETAVRSVEMPGFYGELQNWYQMVTVSRSSRS</sequence>
<keyword evidence="2" id="KW-0251">Elongation factor</keyword>
<evidence type="ECO:0000256" key="1">
    <source>
        <dbReference type="ARBA" id="ARBA00007411"/>
    </source>
</evidence>
<dbReference type="InterPro" id="IPR014717">
    <property type="entry name" value="Transl_elong_EF1B/ribsomal_bS6"/>
</dbReference>
<dbReference type="SUPFAM" id="SSF54928">
    <property type="entry name" value="RNA-binding domain, RBD"/>
    <property type="match status" value="1"/>
</dbReference>
<dbReference type="EMBL" id="CAKOAT010574042">
    <property type="protein sequence ID" value="CAH8383057.1"/>
    <property type="molecule type" value="Genomic_DNA"/>
</dbReference>
<dbReference type="Proteomes" id="UP001642260">
    <property type="component" value="Unassembled WGS sequence"/>
</dbReference>
<dbReference type="InterPro" id="IPR035979">
    <property type="entry name" value="RBD_domain_sf"/>
</dbReference>
<feature type="domain" description="Translation elongation factor EF1B beta/delta subunit guanine nucleotide exchange" evidence="4">
    <location>
        <begin position="115"/>
        <end position="145"/>
    </location>
</feature>
<protein>
    <recommendedName>
        <fullName evidence="4">Translation elongation factor EF1B beta/delta subunit guanine nucleotide exchange domain-containing protein</fullName>
    </recommendedName>
</protein>
<keyword evidence="6" id="KW-1185">Reference proteome</keyword>
<dbReference type="Pfam" id="PF00736">
    <property type="entry name" value="EF1_GNE"/>
    <property type="match status" value="1"/>
</dbReference>
<proteinExistence type="inferred from homology"/>
<name>A0ABC8LHM6_ERUVS</name>
<dbReference type="PANTHER" id="PTHR11595:SF84">
    <property type="entry name" value="ELONGATION FACTOR 1-BETA 1"/>
    <property type="match status" value="1"/>
</dbReference>
<evidence type="ECO:0000259" key="4">
    <source>
        <dbReference type="Pfam" id="PF00736"/>
    </source>
</evidence>
<gene>
    <name evidence="5" type="ORF">ERUC_LOCUS35540</name>
</gene>
<dbReference type="InterPro" id="IPR012677">
    <property type="entry name" value="Nucleotide-bd_a/b_plait_sf"/>
</dbReference>
<comment type="similarity">
    <text evidence="1">Belongs to the EF-1-beta/EF-1-delta family.</text>
</comment>
<dbReference type="InterPro" id="IPR014038">
    <property type="entry name" value="EF1B_bsu/dsu_GNE"/>
</dbReference>
<dbReference type="SUPFAM" id="SSF54984">
    <property type="entry name" value="eEF-1beta-like"/>
    <property type="match status" value="1"/>
</dbReference>
<accession>A0ABC8LHM6</accession>
<reference evidence="5 6" key="1">
    <citation type="submission" date="2022-03" db="EMBL/GenBank/DDBJ databases">
        <authorList>
            <person name="Macdonald S."/>
            <person name="Ahmed S."/>
            <person name="Newling K."/>
        </authorList>
    </citation>
    <scope>NUCLEOTIDE SEQUENCE [LARGE SCALE GENOMIC DNA]</scope>
</reference>
<dbReference type="AlphaFoldDB" id="A0ABC8LHM6"/>
<keyword evidence="3" id="KW-0648">Protein biosynthesis</keyword>